<dbReference type="PANTHER" id="PTHR11686">
    <property type="entry name" value="GAMMA GLUTAMYL TRANSPEPTIDASE"/>
    <property type="match status" value="1"/>
</dbReference>
<dbReference type="GO" id="GO:0005886">
    <property type="term" value="C:plasma membrane"/>
    <property type="evidence" value="ECO:0007669"/>
    <property type="project" value="TreeGrafter"/>
</dbReference>
<dbReference type="Pfam" id="PF01019">
    <property type="entry name" value="G_glu_transpept"/>
    <property type="match status" value="1"/>
</dbReference>
<keyword evidence="3" id="KW-1185">Reference proteome</keyword>
<dbReference type="SUPFAM" id="SSF56235">
    <property type="entry name" value="N-terminal nucleophile aminohydrolases (Ntn hydrolases)"/>
    <property type="match status" value="1"/>
</dbReference>
<reference evidence="2 3" key="1">
    <citation type="journal article" date="2019" name="Environ. Microbiol.">
        <title>At the nexus of three kingdoms: the genome of the mycorrhizal fungus Gigaspora margarita provides insights into plant, endobacterial and fungal interactions.</title>
        <authorList>
            <person name="Venice F."/>
            <person name="Ghignone S."/>
            <person name="Salvioli di Fossalunga A."/>
            <person name="Amselem J."/>
            <person name="Novero M."/>
            <person name="Xianan X."/>
            <person name="Sedzielewska Toro K."/>
            <person name="Morin E."/>
            <person name="Lipzen A."/>
            <person name="Grigoriev I.V."/>
            <person name="Henrissat B."/>
            <person name="Martin F.M."/>
            <person name="Bonfante P."/>
        </authorList>
    </citation>
    <scope>NUCLEOTIDE SEQUENCE [LARGE SCALE GENOMIC DNA]</scope>
    <source>
        <strain evidence="2 3">BEG34</strain>
    </source>
</reference>
<organism evidence="2 3">
    <name type="scientific">Gigaspora margarita</name>
    <dbReference type="NCBI Taxonomy" id="4874"/>
    <lineage>
        <taxon>Eukaryota</taxon>
        <taxon>Fungi</taxon>
        <taxon>Fungi incertae sedis</taxon>
        <taxon>Mucoromycota</taxon>
        <taxon>Glomeromycotina</taxon>
        <taxon>Glomeromycetes</taxon>
        <taxon>Diversisporales</taxon>
        <taxon>Gigasporaceae</taxon>
        <taxon>Gigaspora</taxon>
    </lineage>
</organism>
<dbReference type="InterPro" id="IPR000101">
    <property type="entry name" value="GGT_peptidase"/>
</dbReference>
<comment type="caution">
    <text evidence="2">The sequence shown here is derived from an EMBL/GenBank/DDBJ whole genome shotgun (WGS) entry which is preliminary data.</text>
</comment>
<protein>
    <submittedName>
        <fullName evidence="2">Gamma-glutamyltranspeptidase</fullName>
    </submittedName>
</protein>
<evidence type="ECO:0000313" key="2">
    <source>
        <dbReference type="EMBL" id="KAF0439344.1"/>
    </source>
</evidence>
<dbReference type="GO" id="GO:0036374">
    <property type="term" value="F:glutathione hydrolase activity"/>
    <property type="evidence" value="ECO:0007669"/>
    <property type="project" value="InterPro"/>
</dbReference>
<dbReference type="PANTHER" id="PTHR11686:SF9">
    <property type="entry name" value="RE13973P"/>
    <property type="match status" value="1"/>
</dbReference>
<dbReference type="Proteomes" id="UP000439903">
    <property type="component" value="Unassembled WGS sequence"/>
</dbReference>
<dbReference type="EMBL" id="WTPW01001375">
    <property type="protein sequence ID" value="KAF0439344.1"/>
    <property type="molecule type" value="Genomic_DNA"/>
</dbReference>
<evidence type="ECO:0000256" key="1">
    <source>
        <dbReference type="PIRSR" id="PIRSR600101-2"/>
    </source>
</evidence>
<evidence type="ECO:0000313" key="3">
    <source>
        <dbReference type="Proteomes" id="UP000439903"/>
    </source>
</evidence>
<name>A0A8H3XD47_GIGMA</name>
<accession>A0A8H3XD47</accession>
<proteinExistence type="predicted"/>
<dbReference type="InterPro" id="IPR029055">
    <property type="entry name" value="Ntn_hydrolases_N"/>
</dbReference>
<feature type="binding site" evidence="1">
    <location>
        <position position="57"/>
    </location>
    <ligand>
        <name>L-glutamate</name>
        <dbReference type="ChEBI" id="CHEBI:29985"/>
    </ligand>
</feature>
<dbReference type="GO" id="GO:0006751">
    <property type="term" value="P:glutathione catabolic process"/>
    <property type="evidence" value="ECO:0007669"/>
    <property type="project" value="InterPro"/>
</dbReference>
<gene>
    <name evidence="2" type="ORF">F8M41_004147</name>
</gene>
<sequence>MRIIVKHSAVVSKLVNYYRIGIDVLKEGESVVDVAIATELCVSTINAFSVAEFIDTREIAPHIANKRMFVKHPNSASIGGLSVGVLYGKLPWKRLFEPSIKLSSDRFPVSKELDIRLKIKFKQDPALSAIYAPSGKLLEKGEIIYRRNFSRILELIAENYTEFYEGYFILFFLSYYLFQ</sequence>
<dbReference type="OrthoDB" id="1081007at2759"/>
<dbReference type="AlphaFoldDB" id="A0A8H3XD47"/>